<dbReference type="InterPro" id="IPR038726">
    <property type="entry name" value="PDDEXK_AddAB-type"/>
</dbReference>
<evidence type="ECO:0000313" key="6">
    <source>
        <dbReference type="Proteomes" id="UP000198327"/>
    </source>
</evidence>
<dbReference type="GO" id="GO:0004386">
    <property type="term" value="F:helicase activity"/>
    <property type="evidence" value="ECO:0007669"/>
    <property type="project" value="UniProtKB-KW"/>
</dbReference>
<keyword evidence="6" id="KW-1185">Reference proteome</keyword>
<dbReference type="EMBL" id="FZOW01000003">
    <property type="protein sequence ID" value="SNS57575.1"/>
    <property type="molecule type" value="Genomic_DNA"/>
</dbReference>
<evidence type="ECO:0000313" key="5">
    <source>
        <dbReference type="EMBL" id="SNS57575.1"/>
    </source>
</evidence>
<keyword evidence="2" id="KW-0067">ATP-binding</keyword>
<keyword evidence="5" id="KW-0540">Nuclease</keyword>
<keyword evidence="5" id="KW-0269">Exonuclease</keyword>
<keyword evidence="1" id="KW-0227">DNA damage</keyword>
<sequence length="329" mass="35430">MTDVHADLDLSVLAGELEDAVNGIWDLADADHERSTQAEIGVSEIGQCERRAGYRMTATPKTDPVAPSRPALLGTWIHEKALPLIADLFGGDVEVTVSVDGVLGHSDLIRPVSGAVEVIVDLKTCTQAKLSKVRAYGPPRGHKWQTNLYAEARRQAGATVAMIGLVYLDRALGDTEVWCARPDPEVTAQARQWIRDVRNADDPDLLPRGGRGPGHDWICNDCAWRTRCFPEGVATIITEGGDDAVRDAAQLHYDAGQREAAAKKDKKFASALLAGVTGVHGAYQVSQRPTGRRLDQKQAKTLLAGAGLEIPMGEASSYPVVNLVEPDSE</sequence>
<dbReference type="Proteomes" id="UP000198327">
    <property type="component" value="Unassembled WGS sequence"/>
</dbReference>
<protein>
    <submittedName>
        <fullName evidence="5">CRISPR/Cas system-associated exonuclease Cas4, RecB family</fullName>
    </submittedName>
</protein>
<dbReference type="Pfam" id="PF12705">
    <property type="entry name" value="PDDEXK_1"/>
    <property type="match status" value="1"/>
</dbReference>
<gene>
    <name evidence="5" type="ORF">SAMN05421642_103351</name>
</gene>
<dbReference type="RefSeq" id="WP_089244517.1">
    <property type="nucleotide sequence ID" value="NZ_FZOW01000003.1"/>
</dbReference>
<dbReference type="Gene3D" id="3.90.320.10">
    <property type="match status" value="1"/>
</dbReference>
<dbReference type="OrthoDB" id="5174688at2"/>
<keyword evidence="2" id="KW-0547">Nucleotide-binding</keyword>
<dbReference type="InterPro" id="IPR011604">
    <property type="entry name" value="PDDEXK-like_dom_sf"/>
</dbReference>
<dbReference type="GO" id="GO:0004527">
    <property type="term" value="F:exonuclease activity"/>
    <property type="evidence" value="ECO:0007669"/>
    <property type="project" value="UniProtKB-KW"/>
</dbReference>
<evidence type="ECO:0000259" key="4">
    <source>
        <dbReference type="Pfam" id="PF12705"/>
    </source>
</evidence>
<accession>A0A239FL29</accession>
<organism evidence="5 6">
    <name type="scientific">Rhodococcoides kyotonense</name>
    <dbReference type="NCBI Taxonomy" id="398843"/>
    <lineage>
        <taxon>Bacteria</taxon>
        <taxon>Bacillati</taxon>
        <taxon>Actinomycetota</taxon>
        <taxon>Actinomycetes</taxon>
        <taxon>Mycobacteriales</taxon>
        <taxon>Nocardiaceae</taxon>
        <taxon>Rhodococcoides</taxon>
    </lineage>
</organism>
<evidence type="ECO:0000256" key="1">
    <source>
        <dbReference type="ARBA" id="ARBA00022763"/>
    </source>
</evidence>
<keyword evidence="5" id="KW-0378">Hydrolase</keyword>
<dbReference type="GO" id="GO:0006281">
    <property type="term" value="P:DNA repair"/>
    <property type="evidence" value="ECO:0007669"/>
    <property type="project" value="UniProtKB-KW"/>
</dbReference>
<evidence type="ECO:0000256" key="2">
    <source>
        <dbReference type="ARBA" id="ARBA00022806"/>
    </source>
</evidence>
<keyword evidence="3" id="KW-0234">DNA repair</keyword>
<evidence type="ECO:0000256" key="3">
    <source>
        <dbReference type="ARBA" id="ARBA00023204"/>
    </source>
</evidence>
<feature type="domain" description="PD-(D/E)XK endonuclease-like" evidence="4">
    <location>
        <begin position="101"/>
        <end position="228"/>
    </location>
</feature>
<keyword evidence="2" id="KW-0347">Helicase</keyword>
<proteinExistence type="predicted"/>
<dbReference type="AlphaFoldDB" id="A0A239FL29"/>
<name>A0A239FL29_9NOCA</name>
<reference evidence="6" key="1">
    <citation type="submission" date="2017-06" db="EMBL/GenBank/DDBJ databases">
        <authorList>
            <person name="Varghese N."/>
            <person name="Submissions S."/>
        </authorList>
    </citation>
    <scope>NUCLEOTIDE SEQUENCE [LARGE SCALE GENOMIC DNA]</scope>
    <source>
        <strain evidence="6">JCM 23211</strain>
    </source>
</reference>